<evidence type="ECO:0000313" key="1">
    <source>
        <dbReference type="EMBL" id="MFC5142935.1"/>
    </source>
</evidence>
<evidence type="ECO:0000313" key="2">
    <source>
        <dbReference type="Proteomes" id="UP001596175"/>
    </source>
</evidence>
<dbReference type="EMBL" id="JBHSKG010000030">
    <property type="protein sequence ID" value="MFC5142935.1"/>
    <property type="molecule type" value="Genomic_DNA"/>
</dbReference>
<gene>
    <name evidence="1" type="ORF">ACFPK1_32260</name>
</gene>
<reference evidence="2" key="1">
    <citation type="journal article" date="2019" name="Int. J. Syst. Evol. Microbiol.">
        <title>The Global Catalogue of Microorganisms (GCM) 10K type strain sequencing project: providing services to taxonomists for standard genome sequencing and annotation.</title>
        <authorList>
            <consortium name="The Broad Institute Genomics Platform"/>
            <consortium name="The Broad Institute Genome Sequencing Center for Infectious Disease"/>
            <person name="Wu L."/>
            <person name="Ma J."/>
        </authorList>
    </citation>
    <scope>NUCLEOTIDE SEQUENCE [LARGE SCALE GENOMIC DNA]</scope>
    <source>
        <strain evidence="2">XZYJ18</strain>
    </source>
</reference>
<organism evidence="1 2">
    <name type="scientific">Actinomycetospora rhizophila</name>
    <dbReference type="NCBI Taxonomy" id="1416876"/>
    <lineage>
        <taxon>Bacteria</taxon>
        <taxon>Bacillati</taxon>
        <taxon>Actinomycetota</taxon>
        <taxon>Actinomycetes</taxon>
        <taxon>Pseudonocardiales</taxon>
        <taxon>Pseudonocardiaceae</taxon>
        <taxon>Actinomycetospora</taxon>
    </lineage>
</organism>
<dbReference type="Proteomes" id="UP001596175">
    <property type="component" value="Unassembled WGS sequence"/>
</dbReference>
<name>A0ABV9ZRN0_9PSEU</name>
<accession>A0ABV9ZRN0</accession>
<sequence length="1266" mass="132190">MTASIGVLLPLRLETRFVEPPAPAGSWTLRVRVVPDAASLDRHQPLATTGELDAVEAMWRATGGDLSRDDAASPWREFAARVGAGRAAWLVRTFPPVQEPGGDIGIERPGETREGLDTGRVVGLPATLELWMGRGGAPPQRAAELSVDASGLSLEFADPGSGEDRWWTSFAEARRVGLGTELDLGPAFPDDIDVLYVIGLGTASPGTVLGAHRDAGVLGIPALGAPTNAVDGEPAAELAPDVDTWRRLVAGELPAPRAEALGLALCGDPSAVLGTPEAETEPPGADTTLVAALWPVLWGHALGDVWGLHEHVHDLGSWARANLAPEGPLPPVRVGDQPYGVLPVTALRRWVPDAGDPPVEARLIPTLGTLRGHWVQAAEKVGTVVGADTEALLEAIGATPSSDGYAWRWLLPLRLLHEWGWAYGSGSPWTMVNRWWEDTARAVLALGATPNRAYATLGYPVDLALPLVQPDNVDHPIGELLNRLLEFPPDQLADERMLDEWFRPWPDSLLFRLLVHAVLISTAEVARAADRDTGPLLDPVVAHDAEPLLAVWNARFDEGQVAGDAVGEQWKATVEAIARLRGEAPTALERALRAVLDTASHRVDPWVTGAAWRRLREQAPTAQFGLGAYGWVDAPRPRGADGPPQEFLHAPSDAQALTAAVLRDRALFDAEPGRWAIDMTSGGIRGAAGLAAEVRLGAHPAEALGRVVEQAVASRGDVDRLRERFPVRDEHAGRRVCDGQALLAAYRSDPGSLGLSAAQLEALAPWSEAHDTYGDLLLADGVHDVVSGRTALAGASMEAAAGLASPPALDVLRTPRGGRTLGTTVVIALPAGEPVSGEPAASPGSLGEPAVAAHLEGIDAPDGPAWVWEVLDAAGDVAGRVTLADLGLGPVDTLSLSPADLADAVLDAGLVDGGVAVDPLVREAGPPAHARARAASDVLGTRPVVPADLTVDGVSPDAAPSDDAVHAELLARYATVHAAGTALAGRLAAAAGAGTEDEQRTALRDALRWGVTPLRADEPPRATRVARAAAAVAERLSRSPNPSDAATQAVETLARALAELVSPEGRLPVLSRMEPVDLPVTFVPEPPLIGDSLDPDWLEVVAAVRPPLARLEAQQLDRALRDAGPFASWSTFPGDPWQLSAGAGDPVPASPRLFAAFGPAGAMNGGAVALGLLDSWAETVPATEHTSTVALHVDAPGAKAPQAILVAVPPDLGTPLDTETLVAIVAETRELAHARAARPADVDLYASGLPLALLPARPAGVDLDRT</sequence>
<dbReference type="RefSeq" id="WP_378025020.1">
    <property type="nucleotide sequence ID" value="NZ_JBHSKG010000030.1"/>
</dbReference>
<protein>
    <submittedName>
        <fullName evidence="1">Uncharacterized protein</fullName>
    </submittedName>
</protein>
<proteinExistence type="predicted"/>
<comment type="caution">
    <text evidence="1">The sequence shown here is derived from an EMBL/GenBank/DDBJ whole genome shotgun (WGS) entry which is preliminary data.</text>
</comment>
<keyword evidence="2" id="KW-1185">Reference proteome</keyword>